<evidence type="ECO:0000313" key="3">
    <source>
        <dbReference type="EMBL" id="GAA1384392.1"/>
    </source>
</evidence>
<evidence type="ECO:0000256" key="2">
    <source>
        <dbReference type="SAM" id="Phobius"/>
    </source>
</evidence>
<feature type="transmembrane region" description="Helical" evidence="2">
    <location>
        <begin position="93"/>
        <end position="111"/>
    </location>
</feature>
<reference evidence="3 4" key="1">
    <citation type="journal article" date="2019" name="Int. J. Syst. Evol. Microbiol.">
        <title>The Global Catalogue of Microorganisms (GCM) 10K type strain sequencing project: providing services to taxonomists for standard genome sequencing and annotation.</title>
        <authorList>
            <consortium name="The Broad Institute Genomics Platform"/>
            <consortium name="The Broad Institute Genome Sequencing Center for Infectious Disease"/>
            <person name="Wu L."/>
            <person name="Ma J."/>
        </authorList>
    </citation>
    <scope>NUCLEOTIDE SEQUENCE [LARGE SCALE GENOMIC DNA]</scope>
    <source>
        <strain evidence="3 4">JCM 11896</strain>
    </source>
</reference>
<accession>A0ABN1XMD9</accession>
<dbReference type="InterPro" id="IPR025325">
    <property type="entry name" value="DUF4231"/>
</dbReference>
<keyword evidence="4" id="KW-1185">Reference proteome</keyword>
<dbReference type="Pfam" id="PF14015">
    <property type="entry name" value="DUF4231"/>
    <property type="match status" value="1"/>
</dbReference>
<dbReference type="EMBL" id="BAAAJK010000005">
    <property type="protein sequence ID" value="GAA1384392.1"/>
    <property type="molecule type" value="Genomic_DNA"/>
</dbReference>
<organism evidence="3 4">
    <name type="scientific">Pseudonocardia kongjuensis</name>
    <dbReference type="NCBI Taxonomy" id="102227"/>
    <lineage>
        <taxon>Bacteria</taxon>
        <taxon>Bacillati</taxon>
        <taxon>Actinomycetota</taxon>
        <taxon>Actinomycetes</taxon>
        <taxon>Pseudonocardiales</taxon>
        <taxon>Pseudonocardiaceae</taxon>
        <taxon>Pseudonocardia</taxon>
    </lineage>
</organism>
<protein>
    <recommendedName>
        <fullName evidence="5">SLATT domain-containing protein</fullName>
    </recommendedName>
</protein>
<evidence type="ECO:0008006" key="5">
    <source>
        <dbReference type="Google" id="ProtNLM"/>
    </source>
</evidence>
<keyword evidence="2" id="KW-0812">Transmembrane</keyword>
<feature type="transmembrane region" description="Helical" evidence="2">
    <location>
        <begin position="123"/>
        <end position="148"/>
    </location>
</feature>
<evidence type="ECO:0000256" key="1">
    <source>
        <dbReference type="SAM" id="MobiDB-lite"/>
    </source>
</evidence>
<comment type="caution">
    <text evidence="3">The sequence shown here is derived from an EMBL/GenBank/DDBJ whole genome shotgun (WGS) entry which is preliminary data.</text>
</comment>
<name>A0ABN1XMD9_9PSEU</name>
<evidence type="ECO:0000313" key="4">
    <source>
        <dbReference type="Proteomes" id="UP001501414"/>
    </source>
</evidence>
<proteinExistence type="predicted"/>
<sequence>MSSSDGGGPRPDVTVGSAPPAPPELPRGGGPPALLTRFPKLRVRPSPTPVVPVEARAAYPALAADFAVLDEVVGERFAAADRTALIEQNRHRLFQVVILLGAAVLSGAAALQGVFPDQRWPGILAAVLALLLATLGQTAGELGTLAAFQTARTKAERLRALHFEYLSGTGRYRGPDRERELKRAVNAIDAGKEPR</sequence>
<dbReference type="Proteomes" id="UP001501414">
    <property type="component" value="Unassembled WGS sequence"/>
</dbReference>
<gene>
    <name evidence="3" type="ORF">GCM10009613_15220</name>
</gene>
<feature type="region of interest" description="Disordered" evidence="1">
    <location>
        <begin position="1"/>
        <end position="33"/>
    </location>
</feature>
<keyword evidence="2" id="KW-0472">Membrane</keyword>
<keyword evidence="2" id="KW-1133">Transmembrane helix</keyword>